<keyword evidence="2" id="KW-1185">Reference proteome</keyword>
<evidence type="ECO:0000313" key="2">
    <source>
        <dbReference type="Proteomes" id="UP000326759"/>
    </source>
</evidence>
<accession>A0A5N5T0I5</accession>
<dbReference type="Proteomes" id="UP000326759">
    <property type="component" value="Unassembled WGS sequence"/>
</dbReference>
<name>A0A5N5T0I5_9CRUS</name>
<protein>
    <submittedName>
        <fullName evidence="1">Uncharacterized protein</fullName>
    </submittedName>
</protein>
<reference evidence="1 2" key="1">
    <citation type="journal article" date="2019" name="PLoS Biol.">
        <title>Sex chromosomes control vertical transmission of feminizing Wolbachia symbionts in an isopod.</title>
        <authorList>
            <person name="Becking T."/>
            <person name="Chebbi M.A."/>
            <person name="Giraud I."/>
            <person name="Moumen B."/>
            <person name="Laverre T."/>
            <person name="Caubet Y."/>
            <person name="Peccoud J."/>
            <person name="Gilbert C."/>
            <person name="Cordaux R."/>
        </authorList>
    </citation>
    <scope>NUCLEOTIDE SEQUENCE [LARGE SCALE GENOMIC DNA]</scope>
    <source>
        <strain evidence="1">ANa2</strain>
        <tissue evidence="1">Whole body excluding digestive tract and cuticle</tissue>
    </source>
</reference>
<dbReference type="AlphaFoldDB" id="A0A5N5T0I5"/>
<sequence length="48" mass="5462">MGVQTLLPKELTNTTSSSRNLTMIVLYQILREIIFFASKSGKRSKGRF</sequence>
<dbReference type="EMBL" id="SEYY01017136">
    <property type="protein sequence ID" value="KAB7499707.1"/>
    <property type="molecule type" value="Genomic_DNA"/>
</dbReference>
<comment type="caution">
    <text evidence="1">The sequence shown here is derived from an EMBL/GenBank/DDBJ whole genome shotgun (WGS) entry which is preliminary data.</text>
</comment>
<proteinExistence type="predicted"/>
<gene>
    <name evidence="1" type="ORF">Anas_14708</name>
</gene>
<evidence type="ECO:0000313" key="1">
    <source>
        <dbReference type="EMBL" id="KAB7499707.1"/>
    </source>
</evidence>
<organism evidence="1 2">
    <name type="scientific">Armadillidium nasatum</name>
    <dbReference type="NCBI Taxonomy" id="96803"/>
    <lineage>
        <taxon>Eukaryota</taxon>
        <taxon>Metazoa</taxon>
        <taxon>Ecdysozoa</taxon>
        <taxon>Arthropoda</taxon>
        <taxon>Crustacea</taxon>
        <taxon>Multicrustacea</taxon>
        <taxon>Malacostraca</taxon>
        <taxon>Eumalacostraca</taxon>
        <taxon>Peracarida</taxon>
        <taxon>Isopoda</taxon>
        <taxon>Oniscidea</taxon>
        <taxon>Crinocheta</taxon>
        <taxon>Armadillidiidae</taxon>
        <taxon>Armadillidium</taxon>
    </lineage>
</organism>